<evidence type="ECO:0000313" key="1">
    <source>
        <dbReference type="EMBL" id="PZC75803.1"/>
    </source>
</evidence>
<dbReference type="Proteomes" id="UP000249218">
    <property type="component" value="Unassembled WGS sequence"/>
</dbReference>
<name>A0A2W1BVL8_HELAM</name>
<accession>A0A2W1BVL8</accession>
<reference evidence="1 2" key="1">
    <citation type="journal article" date="2017" name="BMC Biol.">
        <title>Genomic innovations, transcriptional plasticity and gene loss underlying the evolution and divergence of two highly polyphagous and invasive Helicoverpa pest species.</title>
        <authorList>
            <person name="Pearce S.L."/>
            <person name="Clarke D.F."/>
            <person name="East P.D."/>
            <person name="Elfekih S."/>
            <person name="Gordon K.H."/>
            <person name="Jermiin L.S."/>
            <person name="McGaughran A."/>
            <person name="Oakeshott J.G."/>
            <person name="Papanikolaou A."/>
            <person name="Perera O.P."/>
            <person name="Rane R.V."/>
            <person name="Richards S."/>
            <person name="Tay W.T."/>
            <person name="Walsh T.K."/>
            <person name="Anderson A."/>
            <person name="Anderson C.J."/>
            <person name="Asgari S."/>
            <person name="Board P.G."/>
            <person name="Bretschneider A."/>
            <person name="Campbell P.M."/>
            <person name="Chertemps T."/>
            <person name="Christeller J.T."/>
            <person name="Coppin C.W."/>
            <person name="Downes S.J."/>
            <person name="Duan G."/>
            <person name="Farnsworth C.A."/>
            <person name="Good R.T."/>
            <person name="Han L.B."/>
            <person name="Han Y.C."/>
            <person name="Hatje K."/>
            <person name="Horne I."/>
            <person name="Huang Y.P."/>
            <person name="Hughes D.S."/>
            <person name="Jacquin-Joly E."/>
            <person name="James W."/>
            <person name="Jhangiani S."/>
            <person name="Kollmar M."/>
            <person name="Kuwar S.S."/>
            <person name="Li S."/>
            <person name="Liu N.Y."/>
            <person name="Maibeche M.T."/>
            <person name="Miller J.R."/>
            <person name="Montagne N."/>
            <person name="Perry T."/>
            <person name="Qu J."/>
            <person name="Song S.V."/>
            <person name="Sutton G.G."/>
            <person name="Vogel H."/>
            <person name="Walenz B.P."/>
            <person name="Xu W."/>
            <person name="Zhang H.J."/>
            <person name="Zou Z."/>
            <person name="Batterham P."/>
            <person name="Edwards O.R."/>
            <person name="Feyereisen R."/>
            <person name="Gibbs R.A."/>
            <person name="Heckel D.G."/>
            <person name="McGrath A."/>
            <person name="Robin C."/>
            <person name="Scherer S.E."/>
            <person name="Worley K.C."/>
            <person name="Wu Y.D."/>
        </authorList>
    </citation>
    <scope>NUCLEOTIDE SEQUENCE [LARGE SCALE GENOMIC DNA]</scope>
    <source>
        <strain evidence="1">Harm_GR_Male_#8</strain>
        <tissue evidence="1">Whole organism</tissue>
    </source>
</reference>
<keyword evidence="2" id="KW-1185">Reference proteome</keyword>
<dbReference type="EMBL" id="KZ149981">
    <property type="protein sequence ID" value="PZC75803.1"/>
    <property type="molecule type" value="Genomic_DNA"/>
</dbReference>
<protein>
    <submittedName>
        <fullName evidence="1">Uncharacterized protein</fullName>
    </submittedName>
</protein>
<gene>
    <name evidence="1" type="primary">HaOG205623</name>
    <name evidence="1" type="ORF">B5X24_HaOG205623</name>
</gene>
<organism evidence="1 2">
    <name type="scientific">Helicoverpa armigera</name>
    <name type="common">Cotton bollworm</name>
    <name type="synonym">Heliothis armigera</name>
    <dbReference type="NCBI Taxonomy" id="29058"/>
    <lineage>
        <taxon>Eukaryota</taxon>
        <taxon>Metazoa</taxon>
        <taxon>Ecdysozoa</taxon>
        <taxon>Arthropoda</taxon>
        <taxon>Hexapoda</taxon>
        <taxon>Insecta</taxon>
        <taxon>Pterygota</taxon>
        <taxon>Neoptera</taxon>
        <taxon>Endopterygota</taxon>
        <taxon>Lepidoptera</taxon>
        <taxon>Glossata</taxon>
        <taxon>Ditrysia</taxon>
        <taxon>Noctuoidea</taxon>
        <taxon>Noctuidae</taxon>
        <taxon>Heliothinae</taxon>
        <taxon>Helicoverpa</taxon>
    </lineage>
</organism>
<sequence length="78" mass="8731">MIYMTSLLVGYTNLPNVLSQFNCRDNAQFFSACEVACAQQWDNKKAVTVSVTVVITESFNKSYLGVLGCQGNWVEEVR</sequence>
<dbReference type="AlphaFoldDB" id="A0A2W1BVL8"/>
<proteinExistence type="predicted"/>
<evidence type="ECO:0000313" key="2">
    <source>
        <dbReference type="Proteomes" id="UP000249218"/>
    </source>
</evidence>